<dbReference type="PROSITE" id="PS50931">
    <property type="entry name" value="HTH_LYSR"/>
    <property type="match status" value="1"/>
</dbReference>
<name>A0ABN0TYK2_9GAMM</name>
<reference evidence="6 7" key="1">
    <citation type="journal article" date="2019" name="Int. J. Syst. Evol. Microbiol.">
        <title>The Global Catalogue of Microorganisms (GCM) 10K type strain sequencing project: providing services to taxonomists for standard genome sequencing and annotation.</title>
        <authorList>
            <consortium name="The Broad Institute Genomics Platform"/>
            <consortium name="The Broad Institute Genome Sequencing Center for Infectious Disease"/>
            <person name="Wu L."/>
            <person name="Ma J."/>
        </authorList>
    </citation>
    <scope>NUCLEOTIDE SEQUENCE [LARGE SCALE GENOMIC DNA]</scope>
    <source>
        <strain evidence="6 7">JCM 6886</strain>
    </source>
</reference>
<dbReference type="InterPro" id="IPR036388">
    <property type="entry name" value="WH-like_DNA-bd_sf"/>
</dbReference>
<gene>
    <name evidence="6" type="ORF">GCM10008964_25940</name>
</gene>
<dbReference type="SUPFAM" id="SSF46785">
    <property type="entry name" value="Winged helix' DNA-binding domain"/>
    <property type="match status" value="1"/>
</dbReference>
<feature type="domain" description="HTH lysR-type" evidence="5">
    <location>
        <begin position="5"/>
        <end position="62"/>
    </location>
</feature>
<dbReference type="Gene3D" id="3.40.190.290">
    <property type="match status" value="1"/>
</dbReference>
<keyword evidence="7" id="KW-1185">Reference proteome</keyword>
<dbReference type="EMBL" id="BAAADG010000018">
    <property type="protein sequence ID" value="GAA0233471.1"/>
    <property type="molecule type" value="Genomic_DNA"/>
</dbReference>
<keyword evidence="3" id="KW-0238">DNA-binding</keyword>
<dbReference type="Pfam" id="PF00126">
    <property type="entry name" value="HTH_1"/>
    <property type="match status" value="1"/>
</dbReference>
<dbReference type="Pfam" id="PF03466">
    <property type="entry name" value="LysR_substrate"/>
    <property type="match status" value="1"/>
</dbReference>
<dbReference type="PANTHER" id="PTHR30537:SF5">
    <property type="entry name" value="HTH-TYPE TRANSCRIPTIONAL ACTIVATOR TTDR-RELATED"/>
    <property type="match status" value="1"/>
</dbReference>
<sequence>MKRIDDLLGLRVFEKVVTLGSLTAAAQALGISLAAASKRLSKLEQYLGVQLIHRSTRRLSVSDEGQTLYVYAQRIVSELEQAEEAILQKSEQISGTLTITSPNSFGRRHLVKLIAEFRQLHPNITIQLLLSDSIEEMISEGIDVAIRYGELPDSRLVARRLLNNDRILCASPDYLAQNGTPQTLDELYQHHCIIISRHTEINWAFPSHTLHIQQAISSNDGEAAHVMALQGMGIVLKSYWDVAEDLMAGKLIQVLPEQAVISAPINIITLKNQHQPARIRLFIDFLLNSLQPLQMHKDKF</sequence>
<evidence type="ECO:0000256" key="3">
    <source>
        <dbReference type="ARBA" id="ARBA00023125"/>
    </source>
</evidence>
<keyword evidence="2" id="KW-0805">Transcription regulation</keyword>
<evidence type="ECO:0000259" key="5">
    <source>
        <dbReference type="PROSITE" id="PS50931"/>
    </source>
</evidence>
<protein>
    <submittedName>
        <fullName evidence="6">LysR family transcriptional regulator</fullName>
    </submittedName>
</protein>
<evidence type="ECO:0000313" key="7">
    <source>
        <dbReference type="Proteomes" id="UP001501476"/>
    </source>
</evidence>
<dbReference type="SUPFAM" id="SSF53850">
    <property type="entry name" value="Periplasmic binding protein-like II"/>
    <property type="match status" value="1"/>
</dbReference>
<dbReference type="Proteomes" id="UP001501476">
    <property type="component" value="Unassembled WGS sequence"/>
</dbReference>
<organism evidence="6 7">
    <name type="scientific">Methylophaga marina</name>
    <dbReference type="NCBI Taxonomy" id="45495"/>
    <lineage>
        <taxon>Bacteria</taxon>
        <taxon>Pseudomonadati</taxon>
        <taxon>Pseudomonadota</taxon>
        <taxon>Gammaproteobacteria</taxon>
        <taxon>Thiotrichales</taxon>
        <taxon>Piscirickettsiaceae</taxon>
        <taxon>Methylophaga</taxon>
    </lineage>
</organism>
<proteinExistence type="inferred from homology"/>
<keyword evidence="4" id="KW-0804">Transcription</keyword>
<evidence type="ECO:0000313" key="6">
    <source>
        <dbReference type="EMBL" id="GAA0233471.1"/>
    </source>
</evidence>
<dbReference type="CDD" id="cd08422">
    <property type="entry name" value="PBP2_CrgA_like"/>
    <property type="match status" value="1"/>
</dbReference>
<accession>A0ABN0TYK2</accession>
<evidence type="ECO:0000256" key="1">
    <source>
        <dbReference type="ARBA" id="ARBA00009437"/>
    </source>
</evidence>
<dbReference type="RefSeq" id="WP_286303447.1">
    <property type="nucleotide sequence ID" value="NZ_AP027741.1"/>
</dbReference>
<dbReference type="InterPro" id="IPR036390">
    <property type="entry name" value="WH_DNA-bd_sf"/>
</dbReference>
<evidence type="ECO:0000256" key="4">
    <source>
        <dbReference type="ARBA" id="ARBA00023163"/>
    </source>
</evidence>
<dbReference type="InterPro" id="IPR005119">
    <property type="entry name" value="LysR_subst-bd"/>
</dbReference>
<dbReference type="PANTHER" id="PTHR30537">
    <property type="entry name" value="HTH-TYPE TRANSCRIPTIONAL REGULATOR"/>
    <property type="match status" value="1"/>
</dbReference>
<dbReference type="Gene3D" id="1.10.10.10">
    <property type="entry name" value="Winged helix-like DNA-binding domain superfamily/Winged helix DNA-binding domain"/>
    <property type="match status" value="1"/>
</dbReference>
<dbReference type="InterPro" id="IPR058163">
    <property type="entry name" value="LysR-type_TF_proteobact-type"/>
</dbReference>
<comment type="caution">
    <text evidence="6">The sequence shown here is derived from an EMBL/GenBank/DDBJ whole genome shotgun (WGS) entry which is preliminary data.</text>
</comment>
<dbReference type="InterPro" id="IPR000847">
    <property type="entry name" value="LysR_HTH_N"/>
</dbReference>
<evidence type="ECO:0000256" key="2">
    <source>
        <dbReference type="ARBA" id="ARBA00023015"/>
    </source>
</evidence>
<comment type="similarity">
    <text evidence="1">Belongs to the LysR transcriptional regulatory family.</text>
</comment>